<dbReference type="RefSeq" id="WP_158388227.1">
    <property type="nucleotide sequence ID" value="NZ_CABHMY010000100.1"/>
</dbReference>
<accession>A0A1Q6QDL4</accession>
<evidence type="ECO:0000313" key="1">
    <source>
        <dbReference type="EMBL" id="RAW50181.1"/>
    </source>
</evidence>
<proteinExistence type="predicted"/>
<evidence type="ECO:0000313" key="3">
    <source>
        <dbReference type="Proteomes" id="UP000250997"/>
    </source>
</evidence>
<reference evidence="2 4" key="2">
    <citation type="submission" date="2019-07" db="EMBL/GenBank/DDBJ databases">
        <authorList>
            <person name="Hibberd C M."/>
            <person name="Gehrig L. J."/>
            <person name="Chang H.-W."/>
            <person name="Venkatesh S."/>
        </authorList>
    </citation>
    <scope>NUCLEOTIDE SEQUENCE [LARGE SCALE GENOMIC DNA]</scope>
    <source>
        <strain evidence="2">Faecalibacterium_prausnitzii_JG_BgPS064</strain>
    </source>
</reference>
<dbReference type="EMBL" id="PRLA01000004">
    <property type="protein sequence ID" value="RAW50181.1"/>
    <property type="molecule type" value="Genomic_DNA"/>
</dbReference>
<evidence type="ECO:0000313" key="4">
    <source>
        <dbReference type="Proteomes" id="UP000406184"/>
    </source>
</evidence>
<protein>
    <submittedName>
        <fullName evidence="1">DUF3873 domain-containing protein</fullName>
    </submittedName>
</protein>
<dbReference type="AlphaFoldDB" id="A0A1Q6QDL4"/>
<dbReference type="Proteomes" id="UP000250997">
    <property type="component" value="Unassembled WGS sequence"/>
</dbReference>
<reference evidence="1 3" key="1">
    <citation type="submission" date="2018-02" db="EMBL/GenBank/DDBJ databases">
        <title>Complete genome sequencing of Faecalibacterium prausnitzii strains isolated from the human gut.</title>
        <authorList>
            <person name="Fitzgerald B.C."/>
            <person name="Shkoporov A.N."/>
            <person name="Ross P.R."/>
            <person name="Hill C."/>
        </authorList>
    </citation>
    <scope>NUCLEOTIDE SEQUENCE [LARGE SCALE GENOMIC DNA]</scope>
    <source>
        <strain evidence="1 3">APC942/18-1</strain>
    </source>
</reference>
<dbReference type="Proteomes" id="UP000406184">
    <property type="component" value="Unassembled WGS sequence"/>
</dbReference>
<name>A0A1Q6QDL4_9FIRM</name>
<evidence type="ECO:0000313" key="2">
    <source>
        <dbReference type="EMBL" id="VUX10147.1"/>
    </source>
</evidence>
<keyword evidence="4" id="KW-1185">Reference proteome</keyword>
<sequence>MEQSYLMPGQERWESFRDANGVPKVRYSYCSLKGRLFRCVSCSREEAERLCEDWLVGQDRCYRN</sequence>
<dbReference type="EMBL" id="CABHMY010000100">
    <property type="protein sequence ID" value="VUX10147.1"/>
    <property type="molecule type" value="Genomic_DNA"/>
</dbReference>
<gene>
    <name evidence="1" type="ORF">C4N27_06500</name>
    <name evidence="2" type="ORF">FPPS064S07_00672</name>
</gene>
<organism evidence="2 4">
    <name type="scientific">Faecalibacterium prausnitzii</name>
    <dbReference type="NCBI Taxonomy" id="853"/>
    <lineage>
        <taxon>Bacteria</taxon>
        <taxon>Bacillati</taxon>
        <taxon>Bacillota</taxon>
        <taxon>Clostridia</taxon>
        <taxon>Eubacteriales</taxon>
        <taxon>Oscillospiraceae</taxon>
        <taxon>Faecalibacterium</taxon>
    </lineage>
</organism>